<name>A0A3L8PRC1_9ACTN</name>
<comment type="caution">
    <text evidence="12">The sequence shown here is derived from an EMBL/GenBank/DDBJ whole genome shotgun (WGS) entry which is preliminary data.</text>
</comment>
<dbReference type="PANTHER" id="PTHR21272">
    <property type="entry name" value="CATABOLIC 3-DEHYDROQUINASE"/>
    <property type="match status" value="1"/>
</dbReference>
<dbReference type="PROSITE" id="PS01029">
    <property type="entry name" value="DEHYDROQUINASE_II"/>
    <property type="match status" value="1"/>
</dbReference>
<dbReference type="Gene3D" id="3.40.50.9100">
    <property type="entry name" value="Dehydroquinase, class II"/>
    <property type="match status" value="1"/>
</dbReference>
<evidence type="ECO:0000256" key="3">
    <source>
        <dbReference type="ARBA" id="ARBA00011037"/>
    </source>
</evidence>
<keyword evidence="13" id="KW-1185">Reference proteome</keyword>
<dbReference type="PIRSF" id="PIRSF001399">
    <property type="entry name" value="DHquinase_II"/>
    <property type="match status" value="1"/>
</dbReference>
<evidence type="ECO:0000256" key="11">
    <source>
        <dbReference type="PIRSR" id="PIRSR001399-3"/>
    </source>
</evidence>
<dbReference type="SUPFAM" id="SSF52304">
    <property type="entry name" value="Type II 3-dehydroquinate dehydratase"/>
    <property type="match status" value="1"/>
</dbReference>
<dbReference type="NCBIfam" id="NF003807">
    <property type="entry name" value="PRK05395.1-4"/>
    <property type="match status" value="1"/>
</dbReference>
<reference evidence="12 13" key="1">
    <citation type="submission" date="2018-10" db="EMBL/GenBank/DDBJ databases">
        <title>Aeromicrobium sp. 9W16Y-2 whole genome shotgun sequence.</title>
        <authorList>
            <person name="Li F."/>
        </authorList>
    </citation>
    <scope>NUCLEOTIDE SEQUENCE [LARGE SCALE GENOMIC DNA]</scope>
    <source>
        <strain evidence="12 13">9W16Y-2</strain>
    </source>
</reference>
<dbReference type="CDD" id="cd00466">
    <property type="entry name" value="DHQase_II"/>
    <property type="match status" value="1"/>
</dbReference>
<keyword evidence="8" id="KW-0028">Amino-acid biosynthesis</keyword>
<dbReference type="InterPro" id="IPR001874">
    <property type="entry name" value="DHquinase_II"/>
</dbReference>
<gene>
    <name evidence="8 12" type="primary">aroQ</name>
    <name evidence="12" type="ORF">D9V41_02045</name>
</gene>
<organism evidence="12 13">
    <name type="scientific">Aeromicrobium phragmitis</name>
    <dbReference type="NCBI Taxonomy" id="2478914"/>
    <lineage>
        <taxon>Bacteria</taxon>
        <taxon>Bacillati</taxon>
        <taxon>Actinomycetota</taxon>
        <taxon>Actinomycetes</taxon>
        <taxon>Propionibacteriales</taxon>
        <taxon>Nocardioidaceae</taxon>
        <taxon>Aeromicrobium</taxon>
    </lineage>
</organism>
<evidence type="ECO:0000256" key="9">
    <source>
        <dbReference type="PIRSR" id="PIRSR001399-1"/>
    </source>
</evidence>
<dbReference type="EMBL" id="RDBF01000001">
    <property type="protein sequence ID" value="RLV57439.1"/>
    <property type="molecule type" value="Genomic_DNA"/>
</dbReference>
<keyword evidence="6 8" id="KW-0057">Aromatic amino acid biosynthesis</keyword>
<evidence type="ECO:0000256" key="6">
    <source>
        <dbReference type="ARBA" id="ARBA00023141"/>
    </source>
</evidence>
<accession>A0A3L8PRC1</accession>
<feature type="site" description="Transition state stabilizer" evidence="8 11">
    <location>
        <position position="18"/>
    </location>
</feature>
<dbReference type="PANTHER" id="PTHR21272:SF3">
    <property type="entry name" value="CATABOLIC 3-DEHYDROQUINASE"/>
    <property type="match status" value="1"/>
</dbReference>
<feature type="active site" description="Proton acceptor" evidence="8 9">
    <location>
        <position position="23"/>
    </location>
</feature>
<feature type="active site" description="Proton donor" evidence="8 9">
    <location>
        <position position="100"/>
    </location>
</feature>
<feature type="binding site" evidence="8 10">
    <location>
        <position position="111"/>
    </location>
    <ligand>
        <name>substrate</name>
    </ligand>
</feature>
<evidence type="ECO:0000256" key="5">
    <source>
        <dbReference type="ARBA" id="ARBA00012060"/>
    </source>
</evidence>
<dbReference type="GO" id="GO:0009073">
    <property type="term" value="P:aromatic amino acid family biosynthetic process"/>
    <property type="evidence" value="ECO:0007669"/>
    <property type="project" value="UniProtKB-KW"/>
</dbReference>
<keyword evidence="7 8" id="KW-0456">Lyase</keyword>
<evidence type="ECO:0000256" key="10">
    <source>
        <dbReference type="PIRSR" id="PIRSR001399-2"/>
    </source>
</evidence>
<protein>
    <recommendedName>
        <fullName evidence="5 8">3-dehydroquinate dehydratase</fullName>
        <shortName evidence="8">3-dehydroquinase</shortName>
        <ecNumber evidence="5 8">4.2.1.10</ecNumber>
    </recommendedName>
    <alternativeName>
        <fullName evidence="8">Type II DHQase</fullName>
    </alternativeName>
</protein>
<dbReference type="NCBIfam" id="NF003806">
    <property type="entry name" value="PRK05395.1-3"/>
    <property type="match status" value="1"/>
</dbReference>
<dbReference type="InterPro" id="IPR018509">
    <property type="entry name" value="DHquinase_II_CS"/>
</dbReference>
<dbReference type="Proteomes" id="UP000282515">
    <property type="component" value="Unassembled WGS sequence"/>
</dbReference>
<evidence type="ECO:0000256" key="4">
    <source>
        <dbReference type="ARBA" id="ARBA00011193"/>
    </source>
</evidence>
<feature type="binding site" evidence="8 10">
    <location>
        <begin position="101"/>
        <end position="102"/>
    </location>
    <ligand>
        <name>substrate</name>
    </ligand>
</feature>
<evidence type="ECO:0000313" key="12">
    <source>
        <dbReference type="EMBL" id="RLV57439.1"/>
    </source>
</evidence>
<dbReference type="Pfam" id="PF01220">
    <property type="entry name" value="DHquinase_II"/>
    <property type="match status" value="1"/>
</dbReference>
<dbReference type="GO" id="GO:0003855">
    <property type="term" value="F:3-dehydroquinate dehydratase activity"/>
    <property type="evidence" value="ECO:0007669"/>
    <property type="project" value="UniProtKB-UniRule"/>
</dbReference>
<dbReference type="EC" id="4.2.1.10" evidence="5 8"/>
<dbReference type="NCBIfam" id="TIGR01088">
    <property type="entry name" value="aroQ"/>
    <property type="match status" value="1"/>
</dbReference>
<dbReference type="OrthoDB" id="9790793at2"/>
<feature type="binding site" evidence="8 10">
    <location>
        <position position="87"/>
    </location>
    <ligand>
        <name>substrate</name>
    </ligand>
</feature>
<dbReference type="InterPro" id="IPR036441">
    <property type="entry name" value="DHquinase_II_sf"/>
</dbReference>
<dbReference type="RefSeq" id="WP_121792846.1">
    <property type="nucleotide sequence ID" value="NZ_RDBF01000001.1"/>
</dbReference>
<comment type="pathway">
    <text evidence="2 8">Metabolic intermediate biosynthesis; chorismate biosynthesis; chorismate from D-erythrose 4-phosphate and phosphoenolpyruvate: step 3/7.</text>
</comment>
<sequence>MKRLLLLNGPNLNLLGTREPAIYGHETLDDVVALVTNTAAELGFEVRAVQSNHEGALIDAIHEARTDCAGIILNPGGLTHTSIALRDALTGVQLPVAEVHLTNVHAREEFRHHSYISPIASCTIVGAGVQGYEFAVRRLARLAG</sequence>
<dbReference type="NCBIfam" id="NF003805">
    <property type="entry name" value="PRK05395.1-2"/>
    <property type="match status" value="1"/>
</dbReference>
<dbReference type="GO" id="GO:0008652">
    <property type="term" value="P:amino acid biosynthetic process"/>
    <property type="evidence" value="ECO:0007669"/>
    <property type="project" value="UniProtKB-KW"/>
</dbReference>
<dbReference type="AlphaFoldDB" id="A0A3L8PRC1"/>
<comment type="similarity">
    <text evidence="3 8">Belongs to the type-II 3-dehydroquinase family.</text>
</comment>
<evidence type="ECO:0000256" key="7">
    <source>
        <dbReference type="ARBA" id="ARBA00023239"/>
    </source>
</evidence>
<evidence type="ECO:0000256" key="1">
    <source>
        <dbReference type="ARBA" id="ARBA00001864"/>
    </source>
</evidence>
<dbReference type="UniPathway" id="UPA00053">
    <property type="reaction ID" value="UER00086"/>
</dbReference>
<feature type="binding site" evidence="8 10">
    <location>
        <position position="74"/>
    </location>
    <ligand>
        <name>substrate</name>
    </ligand>
</feature>
<feature type="binding site" evidence="8 10">
    <location>
        <position position="80"/>
    </location>
    <ligand>
        <name>substrate</name>
    </ligand>
</feature>
<comment type="function">
    <text evidence="8">Catalyzes a trans-dehydration via an enolate intermediate.</text>
</comment>
<comment type="catalytic activity">
    <reaction evidence="1 8">
        <text>3-dehydroquinate = 3-dehydroshikimate + H2O</text>
        <dbReference type="Rhea" id="RHEA:21096"/>
        <dbReference type="ChEBI" id="CHEBI:15377"/>
        <dbReference type="ChEBI" id="CHEBI:16630"/>
        <dbReference type="ChEBI" id="CHEBI:32364"/>
        <dbReference type="EC" id="4.2.1.10"/>
    </reaction>
</comment>
<evidence type="ECO:0000256" key="2">
    <source>
        <dbReference type="ARBA" id="ARBA00004902"/>
    </source>
</evidence>
<comment type="subunit">
    <text evidence="4 8">Homododecamer.</text>
</comment>
<evidence type="ECO:0000256" key="8">
    <source>
        <dbReference type="HAMAP-Rule" id="MF_00169"/>
    </source>
</evidence>
<dbReference type="GO" id="GO:0019631">
    <property type="term" value="P:quinate catabolic process"/>
    <property type="evidence" value="ECO:0007669"/>
    <property type="project" value="TreeGrafter"/>
</dbReference>
<dbReference type="HAMAP" id="MF_00169">
    <property type="entry name" value="AroQ"/>
    <property type="match status" value="1"/>
</dbReference>
<evidence type="ECO:0000313" key="13">
    <source>
        <dbReference type="Proteomes" id="UP000282515"/>
    </source>
</evidence>
<dbReference type="GO" id="GO:0009423">
    <property type="term" value="P:chorismate biosynthetic process"/>
    <property type="evidence" value="ECO:0007669"/>
    <property type="project" value="UniProtKB-UniRule"/>
</dbReference>
<proteinExistence type="inferred from homology"/>